<gene>
    <name evidence="7" type="ORF">S01H4_02675</name>
</gene>
<evidence type="ECO:0000256" key="1">
    <source>
        <dbReference type="ARBA" id="ARBA00004651"/>
    </source>
</evidence>
<reference evidence="7" key="1">
    <citation type="journal article" date="2014" name="Front. Microbiol.">
        <title>High frequency of phylogenetically diverse reductive dehalogenase-homologous genes in deep subseafloor sedimentary metagenomes.</title>
        <authorList>
            <person name="Kawai M."/>
            <person name="Futagami T."/>
            <person name="Toyoda A."/>
            <person name="Takaki Y."/>
            <person name="Nishi S."/>
            <person name="Hori S."/>
            <person name="Arai W."/>
            <person name="Tsubouchi T."/>
            <person name="Morono Y."/>
            <person name="Uchiyama I."/>
            <person name="Ito T."/>
            <person name="Fujiyama A."/>
            <person name="Inagaki F."/>
            <person name="Takami H."/>
        </authorList>
    </citation>
    <scope>NUCLEOTIDE SEQUENCE</scope>
    <source>
        <strain evidence="7">Expedition CK06-06</strain>
    </source>
</reference>
<evidence type="ECO:0000256" key="2">
    <source>
        <dbReference type="ARBA" id="ARBA00022475"/>
    </source>
</evidence>
<evidence type="ECO:0000256" key="4">
    <source>
        <dbReference type="ARBA" id="ARBA00022989"/>
    </source>
</evidence>
<name>X0ZVC1_9ZZZZ</name>
<feature type="transmembrane region" description="Helical" evidence="6">
    <location>
        <begin position="20"/>
        <end position="42"/>
    </location>
</feature>
<evidence type="ECO:0000256" key="3">
    <source>
        <dbReference type="ARBA" id="ARBA00022692"/>
    </source>
</evidence>
<dbReference type="Pfam" id="PF03706">
    <property type="entry name" value="LPG_synthase_TM"/>
    <property type="match status" value="1"/>
</dbReference>
<evidence type="ECO:0000256" key="5">
    <source>
        <dbReference type="ARBA" id="ARBA00023136"/>
    </source>
</evidence>
<dbReference type="PANTHER" id="PTHR40277">
    <property type="entry name" value="BLL5419 PROTEIN"/>
    <property type="match status" value="1"/>
</dbReference>
<feature type="transmembrane region" description="Helical" evidence="6">
    <location>
        <begin position="62"/>
        <end position="85"/>
    </location>
</feature>
<keyword evidence="5 6" id="KW-0472">Membrane</keyword>
<keyword evidence="4 6" id="KW-1133">Transmembrane helix</keyword>
<comment type="subcellular location">
    <subcellularLocation>
        <location evidence="1">Cell membrane</location>
        <topology evidence="1">Multi-pass membrane protein</topology>
    </subcellularLocation>
</comment>
<proteinExistence type="predicted"/>
<dbReference type="InterPro" id="IPR022791">
    <property type="entry name" value="L-PG_synthase/AglD"/>
</dbReference>
<comment type="caution">
    <text evidence="7">The sequence shown here is derived from an EMBL/GenBank/DDBJ whole genome shotgun (WGS) entry which is preliminary data.</text>
</comment>
<sequence>MISHYFVSLSLGLDLKFYMFIFAVPFASLAASIPISIGGIGIRENAMVFAVMSFGVVESQATLFSFIILFIILFNGLLGGIVYLFKNIFYRSRGII</sequence>
<dbReference type="PANTHER" id="PTHR40277:SF1">
    <property type="entry name" value="BLL5419 PROTEIN"/>
    <property type="match status" value="1"/>
</dbReference>
<evidence type="ECO:0000313" key="7">
    <source>
        <dbReference type="EMBL" id="GAG73770.1"/>
    </source>
</evidence>
<organism evidence="7">
    <name type="scientific">marine sediment metagenome</name>
    <dbReference type="NCBI Taxonomy" id="412755"/>
    <lineage>
        <taxon>unclassified sequences</taxon>
        <taxon>metagenomes</taxon>
        <taxon>ecological metagenomes</taxon>
    </lineage>
</organism>
<evidence type="ECO:0000256" key="6">
    <source>
        <dbReference type="SAM" id="Phobius"/>
    </source>
</evidence>
<dbReference type="GO" id="GO:0005886">
    <property type="term" value="C:plasma membrane"/>
    <property type="evidence" value="ECO:0007669"/>
    <property type="project" value="UniProtKB-SubCell"/>
</dbReference>
<dbReference type="AlphaFoldDB" id="X0ZVC1"/>
<keyword evidence="2" id="KW-1003">Cell membrane</keyword>
<keyword evidence="3 6" id="KW-0812">Transmembrane</keyword>
<protein>
    <submittedName>
        <fullName evidence="7">Uncharacterized protein</fullName>
    </submittedName>
</protein>
<dbReference type="EMBL" id="BART01000603">
    <property type="protein sequence ID" value="GAG73770.1"/>
    <property type="molecule type" value="Genomic_DNA"/>
</dbReference>
<accession>X0ZVC1</accession>